<evidence type="ECO:0000313" key="2">
    <source>
        <dbReference type="EMBL" id="WSE33620.1"/>
    </source>
</evidence>
<dbReference type="Proteomes" id="UP001330812">
    <property type="component" value="Chromosome"/>
</dbReference>
<protein>
    <recommendedName>
        <fullName evidence="4">MBL fold metallo-hydrolase</fullName>
    </recommendedName>
</protein>
<evidence type="ECO:0000256" key="1">
    <source>
        <dbReference type="SAM" id="MobiDB-lite"/>
    </source>
</evidence>
<evidence type="ECO:0008006" key="4">
    <source>
        <dbReference type="Google" id="ProtNLM"/>
    </source>
</evidence>
<organism evidence="2 3">
    <name type="scientific">Amycolatopsis rhabdoformis</name>
    <dbReference type="NCBI Taxonomy" id="1448059"/>
    <lineage>
        <taxon>Bacteria</taxon>
        <taxon>Bacillati</taxon>
        <taxon>Actinomycetota</taxon>
        <taxon>Actinomycetes</taxon>
        <taxon>Pseudonocardiales</taxon>
        <taxon>Pseudonocardiaceae</taxon>
        <taxon>Amycolatopsis</taxon>
    </lineage>
</organism>
<evidence type="ECO:0000313" key="3">
    <source>
        <dbReference type="Proteomes" id="UP001330812"/>
    </source>
</evidence>
<dbReference type="EMBL" id="CP142149">
    <property type="protein sequence ID" value="WSE33620.1"/>
    <property type="molecule type" value="Genomic_DNA"/>
</dbReference>
<keyword evidence="3" id="KW-1185">Reference proteome</keyword>
<dbReference type="RefSeq" id="WP_326836419.1">
    <property type="nucleotide sequence ID" value="NZ_CP142149.1"/>
</dbReference>
<feature type="compositionally biased region" description="Polar residues" evidence="1">
    <location>
        <begin position="71"/>
        <end position="84"/>
    </location>
</feature>
<sequence>MKIHHLNCGTLRPWATPGGLVCRVLLVETPAGLVLVDADHTGGLADFPFARVHLTTPRSAPPSTRAVPSNADATSRPSETTARS</sequence>
<name>A0ABZ1IGN2_9PSEU</name>
<proteinExistence type="predicted"/>
<reference evidence="2 3" key="1">
    <citation type="journal article" date="2015" name="Int. J. Syst. Evol. Microbiol.">
        <title>Amycolatopsis rhabdoformis sp. nov., an actinomycete isolated from a tropical forest soil.</title>
        <authorList>
            <person name="Souza W.R."/>
            <person name="Silva R.E."/>
            <person name="Goodfellow M."/>
            <person name="Busarakam K."/>
            <person name="Figueiro F.S."/>
            <person name="Ferreira D."/>
            <person name="Rodrigues-Filho E."/>
            <person name="Moraes L.A.B."/>
            <person name="Zucchi T.D."/>
        </authorList>
    </citation>
    <scope>NUCLEOTIDE SEQUENCE [LARGE SCALE GENOMIC DNA]</scope>
    <source>
        <strain evidence="2 3">NCIMB 14900</strain>
    </source>
</reference>
<accession>A0ABZ1IGN2</accession>
<feature type="region of interest" description="Disordered" evidence="1">
    <location>
        <begin position="56"/>
        <end position="84"/>
    </location>
</feature>
<gene>
    <name evidence="2" type="ORF">VSH64_16150</name>
</gene>